<evidence type="ECO:0000313" key="2">
    <source>
        <dbReference type="Proteomes" id="UP000024635"/>
    </source>
</evidence>
<gene>
    <name evidence="1" type="primary">Acey_s1125.g3641</name>
    <name evidence="1" type="ORF">Y032_1125g3641</name>
</gene>
<keyword evidence="2" id="KW-1185">Reference proteome</keyword>
<proteinExistence type="predicted"/>
<protein>
    <submittedName>
        <fullName evidence="1">Uncharacterized protein</fullName>
    </submittedName>
</protein>
<dbReference type="AlphaFoldDB" id="A0A016W6G8"/>
<dbReference type="EMBL" id="JARK01000725">
    <property type="protein sequence ID" value="EYC35176.1"/>
    <property type="molecule type" value="Genomic_DNA"/>
</dbReference>
<dbReference type="Proteomes" id="UP000024635">
    <property type="component" value="Unassembled WGS sequence"/>
</dbReference>
<sequence>MCASDRMRFFPSRPYHERENPELLLKSAILLYILKGSFRKDFHWHQLYIRLVVVCVHVAGRTKALTQQN</sequence>
<reference evidence="2" key="1">
    <citation type="journal article" date="2015" name="Nat. Genet.">
        <title>The genome and transcriptome of the zoonotic hookworm Ancylostoma ceylanicum identify infection-specific gene families.</title>
        <authorList>
            <person name="Schwarz E.M."/>
            <person name="Hu Y."/>
            <person name="Antoshechkin I."/>
            <person name="Miller M.M."/>
            <person name="Sternberg P.W."/>
            <person name="Aroian R.V."/>
        </authorList>
    </citation>
    <scope>NUCLEOTIDE SEQUENCE</scope>
    <source>
        <strain evidence="2">HY135</strain>
    </source>
</reference>
<evidence type="ECO:0000313" key="1">
    <source>
        <dbReference type="EMBL" id="EYC35176.1"/>
    </source>
</evidence>
<name>A0A016W6G8_9BILA</name>
<comment type="caution">
    <text evidence="1">The sequence shown here is derived from an EMBL/GenBank/DDBJ whole genome shotgun (WGS) entry which is preliminary data.</text>
</comment>
<accession>A0A016W6G8</accession>
<organism evidence="1 2">
    <name type="scientific">Ancylostoma ceylanicum</name>
    <dbReference type="NCBI Taxonomy" id="53326"/>
    <lineage>
        <taxon>Eukaryota</taxon>
        <taxon>Metazoa</taxon>
        <taxon>Ecdysozoa</taxon>
        <taxon>Nematoda</taxon>
        <taxon>Chromadorea</taxon>
        <taxon>Rhabditida</taxon>
        <taxon>Rhabditina</taxon>
        <taxon>Rhabditomorpha</taxon>
        <taxon>Strongyloidea</taxon>
        <taxon>Ancylostomatidae</taxon>
        <taxon>Ancylostomatinae</taxon>
        <taxon>Ancylostoma</taxon>
    </lineage>
</organism>